<feature type="compositionally biased region" description="Basic residues" evidence="1">
    <location>
        <begin position="206"/>
        <end position="215"/>
    </location>
</feature>
<feature type="region of interest" description="Disordered" evidence="1">
    <location>
        <begin position="200"/>
        <end position="229"/>
    </location>
</feature>
<dbReference type="EMBL" id="JAUZVT010000001">
    <property type="protein sequence ID" value="MDT3329445.1"/>
    <property type="molecule type" value="Genomic_DNA"/>
</dbReference>
<organism evidence="2 3">
    <name type="scientific">Microbacterium aquilitoris</name>
    <dbReference type="NCBI Taxonomy" id="3067307"/>
    <lineage>
        <taxon>Bacteria</taxon>
        <taxon>Bacillati</taxon>
        <taxon>Actinomycetota</taxon>
        <taxon>Actinomycetes</taxon>
        <taxon>Micrococcales</taxon>
        <taxon>Microbacteriaceae</taxon>
        <taxon>Microbacterium</taxon>
    </lineage>
</organism>
<protein>
    <submittedName>
        <fullName evidence="2">Uncharacterized protein</fullName>
    </submittedName>
</protein>
<sequence length="302" mass="33893">MGAGTESEPVDDRYRPVVAIELEGLLAVDKDPPPRFAAMTYPREAETPDDAGETECSEGDEPGRGDRWGWLSHEGRSWVLSLLARGIEVVWWSRWHDSGYEYFGHAPGLPRMPSARHPDKSGDPSPSEFVESPLHTRAKGRPLLIVTNLRLQKIEEDYIRSRRPADRAITALRTITRSDEHTLTTMAEMDAWLALSRTAPGQEALRRHRRRTRARPPRDAPRTVPIGGRLPPRAEVDFLNQRFPMVDAWVTQLIGGIQGVLQERGYDLADLGSVKEIVGLIEAVIKQADNARKTDSNRKTDA</sequence>
<name>A0ABU3GGG9_9MICO</name>
<accession>A0ABU3GGG9</accession>
<comment type="caution">
    <text evidence="2">The sequence shown here is derived from an EMBL/GenBank/DDBJ whole genome shotgun (WGS) entry which is preliminary data.</text>
</comment>
<evidence type="ECO:0000313" key="3">
    <source>
        <dbReference type="Proteomes" id="UP001262835"/>
    </source>
</evidence>
<gene>
    <name evidence="2" type="ORF">Q9S78_02070</name>
</gene>
<keyword evidence="3" id="KW-1185">Reference proteome</keyword>
<proteinExistence type="predicted"/>
<reference evidence="2 3" key="1">
    <citation type="submission" date="2023-08" db="EMBL/GenBank/DDBJ databases">
        <title>Microbacterium aquilitoris sp. nov. and Microbacterium gwkjibeachense sp. nov., isolated from beach.</title>
        <authorList>
            <person name="Lee S.D."/>
            <person name="Yang H."/>
            <person name="Kim I."/>
        </authorList>
    </citation>
    <scope>NUCLEOTIDE SEQUENCE [LARGE SCALE GENOMIC DNA]</scope>
    <source>
        <strain evidence="2 3">KSW-18</strain>
    </source>
</reference>
<dbReference type="RefSeq" id="WP_311868596.1">
    <property type="nucleotide sequence ID" value="NZ_JAUZVT010000001.1"/>
</dbReference>
<feature type="region of interest" description="Disordered" evidence="1">
    <location>
        <begin position="31"/>
        <end position="64"/>
    </location>
</feature>
<dbReference type="Proteomes" id="UP001262835">
    <property type="component" value="Unassembled WGS sequence"/>
</dbReference>
<evidence type="ECO:0000313" key="2">
    <source>
        <dbReference type="EMBL" id="MDT3329445.1"/>
    </source>
</evidence>
<feature type="compositionally biased region" description="Acidic residues" evidence="1">
    <location>
        <begin position="47"/>
        <end position="60"/>
    </location>
</feature>
<feature type="region of interest" description="Disordered" evidence="1">
    <location>
        <begin position="113"/>
        <end position="134"/>
    </location>
</feature>
<evidence type="ECO:0000256" key="1">
    <source>
        <dbReference type="SAM" id="MobiDB-lite"/>
    </source>
</evidence>